<dbReference type="EMBL" id="CBUH010000180">
    <property type="protein sequence ID" value="CDI43700.1"/>
    <property type="molecule type" value="Genomic_DNA"/>
</dbReference>
<comment type="caution">
    <text evidence="3">The sequence shown here is derived from an EMBL/GenBank/DDBJ whole genome shotgun (WGS) entry which is preliminary data.</text>
</comment>
<proteinExistence type="predicted"/>
<dbReference type="Gene3D" id="1.10.510.10">
    <property type="entry name" value="Transferase(Phosphotransferase) domain 1"/>
    <property type="match status" value="1"/>
</dbReference>
<dbReference type="Proteomes" id="UP000017243">
    <property type="component" value="Unassembled WGS sequence"/>
</dbReference>
<dbReference type="Pfam" id="PF25816">
    <property type="entry name" value="RamC_N"/>
    <property type="match status" value="1"/>
</dbReference>
<evidence type="ECO:0000313" key="4">
    <source>
        <dbReference type="Proteomes" id="UP000017243"/>
    </source>
</evidence>
<evidence type="ECO:0000256" key="1">
    <source>
        <dbReference type="SAM" id="Phobius"/>
    </source>
</evidence>
<keyword evidence="1" id="KW-1133">Transmembrane helix</keyword>
<reference evidence="3 4" key="1">
    <citation type="submission" date="2013-09" db="EMBL/GenBank/DDBJ databases">
        <title>Draft Genome Sequence of five Lactobacillus helveticus strains CIRM-BIA 101T, 103, 104, 951 and 953 isolated from milk product.</title>
        <authorList>
            <person name="Valence F."/>
            <person name="Chuat V."/>
            <person name="Ma L."/>
            <person name="Creno S."/>
            <person name="Falentin H."/>
            <person name="Lortal S."/>
            <person name="Bizet C."/>
            <person name="Clermont D."/>
            <person name="Loux V."/>
            <person name="Bouchier C."/>
            <person name="Cousin S."/>
        </authorList>
    </citation>
    <scope>NUCLEOTIDE SEQUENCE [LARGE SCALE GENOMIC DNA]</scope>
    <source>
        <strain evidence="3 4">CIRM-BIA 953</strain>
    </source>
</reference>
<dbReference type="GO" id="GO:0004672">
    <property type="term" value="F:protein kinase activity"/>
    <property type="evidence" value="ECO:0007669"/>
    <property type="project" value="InterPro"/>
</dbReference>
<dbReference type="Gene3D" id="1.50.10.20">
    <property type="match status" value="1"/>
</dbReference>
<protein>
    <recommendedName>
        <fullName evidence="2">Protein kinase domain-containing protein</fullName>
    </recommendedName>
</protein>
<keyword evidence="1" id="KW-0472">Membrane</keyword>
<name>U4QNW5_LACHE</name>
<organism evidence="3 4">
    <name type="scientific">Lactobacillus helveticus CIRM-BIA 953</name>
    <dbReference type="NCBI Taxonomy" id="1226335"/>
    <lineage>
        <taxon>Bacteria</taxon>
        <taxon>Bacillati</taxon>
        <taxon>Bacillota</taxon>
        <taxon>Bacilli</taxon>
        <taxon>Lactobacillales</taxon>
        <taxon>Lactobacillaceae</taxon>
        <taxon>Lactobacillus</taxon>
    </lineage>
</organism>
<sequence>MRELEKNLQNNSIYQAKTFLPFIKKISFLGETKKNGYFLNVNANSNIIISGWKIHLSPLLTDYFNVLRAVNKICWNRKINYKFIDTLEGYRLFTGKNIPPSQFGKIITIYPNNKKEFNDLLNIFYNLFHSIKGIMVPSDHIFKNSSIINYRYGGINPIIKITEANDIESFIFNGNGELVKDERKPYFILPEGIKLPLEYDNKEISKKLIFKGKGNNKIIEIKRIIRRIATGNIYLGIVDGKEVIIKEAKYGALNSKQSLQGAACLLKKNEKKVLKKIHINNLPKYIDEFEINNDYFIVESKIDGINLRKFSSELSLMKPGNSIDHIQDIKRIKRVFNNLKKLGDAIHRSGYIIGDVSPDNFVVNSNDEVFLIDCETVHPVTEKKSFLNLETEMFIKNIKSDVSGYEKDNYKLGMSMFWILTQKNKEIQNNFEMIKYYLNLLSKKYSLLSNVNAMIINLIESKIKTKVTEKKSLTEIKNIVKKQLINKSQIQNEFLTTQYVKSDLSFINGISGIIFYLNYKKILNVTDKQKWSQFILKRYSKDLTGSGLFFGKMGIALTLSRLGVSFEQNKPLLDLLYKLNSLQQIHLSIPADLANGTAGLLIGFNLLVKTSDYPSFSYIRKRLIHSLIKYHETDENGIEYGKLGILNCVYFLNKRDNLFKKIYKQEFFDDLKYEVEKLIRRNIQNKTFLGIPEYQDKNIIYPNLMTGGAGAILYCLFCNDLGISQSTLLKQYDVPFMVNNGISYGIAGFILPLLLGLKYNKFHDIKIVKKILKRWEKYIQENFIENDGYWGWSSDQGLNIHDDIGSGNVGILMMLDIMSEVMNDEGKRSTN</sequence>
<dbReference type="PROSITE" id="PS50011">
    <property type="entry name" value="PROTEIN_KINASE_DOM"/>
    <property type="match status" value="1"/>
</dbReference>
<dbReference type="InterPro" id="IPR000719">
    <property type="entry name" value="Prot_kinase_dom"/>
</dbReference>
<dbReference type="AlphaFoldDB" id="U4QNW5"/>
<evidence type="ECO:0000313" key="3">
    <source>
        <dbReference type="EMBL" id="CDI43700.1"/>
    </source>
</evidence>
<dbReference type="SUPFAM" id="SSF56112">
    <property type="entry name" value="Protein kinase-like (PK-like)"/>
    <property type="match status" value="1"/>
</dbReference>
<dbReference type="SUPFAM" id="SSF158745">
    <property type="entry name" value="LanC-like"/>
    <property type="match status" value="1"/>
</dbReference>
<dbReference type="InterPro" id="IPR057929">
    <property type="entry name" value="RamC_N"/>
</dbReference>
<accession>U4QNW5</accession>
<evidence type="ECO:0000259" key="2">
    <source>
        <dbReference type="PROSITE" id="PS50011"/>
    </source>
</evidence>
<keyword evidence="1" id="KW-0812">Transmembrane</keyword>
<dbReference type="GO" id="GO:0005524">
    <property type="term" value="F:ATP binding"/>
    <property type="evidence" value="ECO:0007669"/>
    <property type="project" value="InterPro"/>
</dbReference>
<gene>
    <name evidence="3" type="ORF">LHCIRMBIA953_00559</name>
</gene>
<feature type="domain" description="Protein kinase" evidence="2">
    <location>
        <begin position="219"/>
        <end position="495"/>
    </location>
</feature>
<dbReference type="InterPro" id="IPR011009">
    <property type="entry name" value="Kinase-like_dom_sf"/>
</dbReference>
<feature type="transmembrane region" description="Helical" evidence="1">
    <location>
        <begin position="741"/>
        <end position="760"/>
    </location>
</feature>
<dbReference type="RefSeq" id="WP_023062125.1">
    <property type="nucleotide sequence ID" value="NZ_CBUH010000180.1"/>
</dbReference>